<sequence>MSIFSKFKRQPFRNRKRAGSLIRDLYARYVAVVVILLVLVAAIQFESLHSALVVANENNLSFALRDALSESAIEQGITPQTFAKAAPRLLLALSMRGINVRLYDPQLHPIGERLSKYDPANLIPVRPDMLQVMRKNETRVCRIASAYVMQTHGQMLLLATVGSSRQIAGYVELGYSESLLYPILLQQSLKFLLISLLVVVFVAAILIPVIRAPLRPLHRLIETALRIRDGAFQERFPLVGTHETVRLAEIINDALDLLASSVKREQDATERMKQFVSDASHELRTPLTAIRGFTDVLLRRLDSYVQDLEVLQRSVHLKTELPDELMARLLTNAEKVTGMRQGLLTMQRETGRLEELVRDLLQLAKLEQGLKPQLFDVELSAVVEMLQPQFQVLAGARQIIYDLRPVVILCDQSMLQQILYNLVMNAIQHTDPKQGIIQVRLRPLEKQRALLTVTDNGSGIAKEQLARIFDRFYRASGARERHPGGAGLGLAIVAEIVRVHNGRIWAESELGVGTTMFVEL</sequence>
<dbReference type="InterPro" id="IPR004358">
    <property type="entry name" value="Sig_transdc_His_kin-like_C"/>
</dbReference>
<dbReference type="CDD" id="cd00075">
    <property type="entry name" value="HATPase"/>
    <property type="match status" value="1"/>
</dbReference>
<evidence type="ECO:0000256" key="6">
    <source>
        <dbReference type="ARBA" id="ARBA00022679"/>
    </source>
</evidence>
<feature type="domain" description="Histidine kinase" evidence="13">
    <location>
        <begin position="278"/>
        <end position="520"/>
    </location>
</feature>
<keyword evidence="12" id="KW-0812">Transmembrane</keyword>
<dbReference type="FunFam" id="3.30.565.10:FF:000006">
    <property type="entry name" value="Sensor histidine kinase WalK"/>
    <property type="match status" value="1"/>
</dbReference>
<proteinExistence type="predicted"/>
<reference evidence="15 16" key="1">
    <citation type="submission" date="2016-11" db="EMBL/GenBank/DDBJ databases">
        <title>Comparative genomics of Acidibacillus ferroxidans species.</title>
        <authorList>
            <person name="Oliveira G."/>
            <person name="Nunes G."/>
            <person name="Oliveira R."/>
            <person name="Araujo F."/>
            <person name="Salim A."/>
            <person name="Scholte L."/>
            <person name="Morais D."/>
            <person name="Nancucheo I."/>
            <person name="Johnson D.B."/>
            <person name="Grail B."/>
            <person name="Bittencourt J."/>
            <person name="Valadares R."/>
        </authorList>
    </citation>
    <scope>NUCLEOTIDE SEQUENCE [LARGE SCALE GENOMIC DNA]</scope>
    <source>
        <strain evidence="15 16">Y002</strain>
    </source>
</reference>
<feature type="transmembrane region" description="Helical" evidence="12">
    <location>
        <begin position="191"/>
        <end position="210"/>
    </location>
</feature>
<evidence type="ECO:0000256" key="11">
    <source>
        <dbReference type="ARBA" id="ARBA00023136"/>
    </source>
</evidence>
<evidence type="ECO:0000313" key="16">
    <source>
        <dbReference type="Proteomes" id="UP000245380"/>
    </source>
</evidence>
<feature type="domain" description="HAMP" evidence="14">
    <location>
        <begin position="214"/>
        <end position="263"/>
    </location>
</feature>
<dbReference type="RefSeq" id="WP_109429571.1">
    <property type="nucleotide sequence ID" value="NZ_MPDK01000002.1"/>
</dbReference>
<keyword evidence="12" id="KW-1133">Transmembrane helix</keyword>
<evidence type="ECO:0000256" key="7">
    <source>
        <dbReference type="ARBA" id="ARBA00022741"/>
    </source>
</evidence>
<dbReference type="InterPro" id="IPR003661">
    <property type="entry name" value="HisK_dim/P_dom"/>
</dbReference>
<keyword evidence="7" id="KW-0547">Nucleotide-binding</keyword>
<dbReference type="GO" id="GO:0009927">
    <property type="term" value="F:histidine phosphotransfer kinase activity"/>
    <property type="evidence" value="ECO:0007669"/>
    <property type="project" value="TreeGrafter"/>
</dbReference>
<evidence type="ECO:0000259" key="13">
    <source>
        <dbReference type="PROSITE" id="PS50109"/>
    </source>
</evidence>
<evidence type="ECO:0000259" key="14">
    <source>
        <dbReference type="PROSITE" id="PS50885"/>
    </source>
</evidence>
<dbReference type="AlphaFoldDB" id="A0A2U3DCF8"/>
<dbReference type="Proteomes" id="UP000245380">
    <property type="component" value="Unassembled WGS sequence"/>
</dbReference>
<evidence type="ECO:0000256" key="2">
    <source>
        <dbReference type="ARBA" id="ARBA00004651"/>
    </source>
</evidence>
<evidence type="ECO:0000256" key="12">
    <source>
        <dbReference type="SAM" id="Phobius"/>
    </source>
</evidence>
<dbReference type="Pfam" id="PF02518">
    <property type="entry name" value="HATPase_c"/>
    <property type="match status" value="1"/>
</dbReference>
<dbReference type="InterPro" id="IPR036097">
    <property type="entry name" value="HisK_dim/P_sf"/>
</dbReference>
<keyword evidence="4" id="KW-1003">Cell membrane</keyword>
<dbReference type="Gene3D" id="6.10.340.10">
    <property type="match status" value="1"/>
</dbReference>
<dbReference type="SUPFAM" id="SSF55874">
    <property type="entry name" value="ATPase domain of HSP90 chaperone/DNA topoisomerase II/histidine kinase"/>
    <property type="match status" value="1"/>
</dbReference>
<dbReference type="SMART" id="SM00388">
    <property type="entry name" value="HisKA"/>
    <property type="match status" value="1"/>
</dbReference>
<dbReference type="EC" id="2.7.13.3" evidence="3"/>
<dbReference type="Gene3D" id="1.10.287.130">
    <property type="match status" value="1"/>
</dbReference>
<dbReference type="InterPro" id="IPR005467">
    <property type="entry name" value="His_kinase_dom"/>
</dbReference>
<dbReference type="GO" id="GO:0005524">
    <property type="term" value="F:ATP binding"/>
    <property type="evidence" value="ECO:0007669"/>
    <property type="project" value="UniProtKB-KW"/>
</dbReference>
<evidence type="ECO:0000256" key="10">
    <source>
        <dbReference type="ARBA" id="ARBA00023012"/>
    </source>
</evidence>
<evidence type="ECO:0000313" key="15">
    <source>
        <dbReference type="EMBL" id="PWI58973.1"/>
    </source>
</evidence>
<dbReference type="GO" id="GO:0000155">
    <property type="term" value="F:phosphorelay sensor kinase activity"/>
    <property type="evidence" value="ECO:0007669"/>
    <property type="project" value="InterPro"/>
</dbReference>
<dbReference type="OrthoDB" id="335833at2"/>
<evidence type="ECO:0000256" key="9">
    <source>
        <dbReference type="ARBA" id="ARBA00022840"/>
    </source>
</evidence>
<evidence type="ECO:0000256" key="5">
    <source>
        <dbReference type="ARBA" id="ARBA00022553"/>
    </source>
</evidence>
<keyword evidence="8" id="KW-0418">Kinase</keyword>
<keyword evidence="11 12" id="KW-0472">Membrane</keyword>
<comment type="subcellular location">
    <subcellularLocation>
        <location evidence="2">Cell membrane</location>
        <topology evidence="2">Multi-pass membrane protein</topology>
    </subcellularLocation>
</comment>
<keyword evidence="10" id="KW-0902">Two-component regulatory system</keyword>
<dbReference type="InterPro" id="IPR003594">
    <property type="entry name" value="HATPase_dom"/>
</dbReference>
<dbReference type="SMART" id="SM00387">
    <property type="entry name" value="HATPase_c"/>
    <property type="match status" value="1"/>
</dbReference>
<keyword evidence="5" id="KW-0597">Phosphoprotein</keyword>
<dbReference type="PRINTS" id="PR00344">
    <property type="entry name" value="BCTRLSENSOR"/>
</dbReference>
<evidence type="ECO:0000256" key="8">
    <source>
        <dbReference type="ARBA" id="ARBA00022777"/>
    </source>
</evidence>
<keyword evidence="9" id="KW-0067">ATP-binding</keyword>
<keyword evidence="16" id="KW-1185">Reference proteome</keyword>
<comment type="catalytic activity">
    <reaction evidence="1">
        <text>ATP + protein L-histidine = ADP + protein N-phospho-L-histidine.</text>
        <dbReference type="EC" id="2.7.13.3"/>
    </reaction>
</comment>
<dbReference type="SUPFAM" id="SSF47384">
    <property type="entry name" value="Homodimeric domain of signal transducing histidine kinase"/>
    <property type="match status" value="1"/>
</dbReference>
<dbReference type="Pfam" id="PF00512">
    <property type="entry name" value="HisKA"/>
    <property type="match status" value="1"/>
</dbReference>
<evidence type="ECO:0000256" key="3">
    <source>
        <dbReference type="ARBA" id="ARBA00012438"/>
    </source>
</evidence>
<evidence type="ECO:0000256" key="4">
    <source>
        <dbReference type="ARBA" id="ARBA00022475"/>
    </source>
</evidence>
<dbReference type="EMBL" id="MPDK01000002">
    <property type="protein sequence ID" value="PWI58973.1"/>
    <property type="molecule type" value="Genomic_DNA"/>
</dbReference>
<keyword evidence="6" id="KW-0808">Transferase</keyword>
<protein>
    <recommendedName>
        <fullName evidence="3">histidine kinase</fullName>
        <ecNumber evidence="3">2.7.13.3</ecNumber>
    </recommendedName>
</protein>
<dbReference type="PROSITE" id="PS50109">
    <property type="entry name" value="HIS_KIN"/>
    <property type="match status" value="1"/>
</dbReference>
<accession>A0A2U3DCF8</accession>
<dbReference type="InterPro" id="IPR003660">
    <property type="entry name" value="HAMP_dom"/>
</dbReference>
<dbReference type="PANTHER" id="PTHR43047:SF72">
    <property type="entry name" value="OSMOSENSING HISTIDINE PROTEIN KINASE SLN1"/>
    <property type="match status" value="1"/>
</dbReference>
<evidence type="ECO:0000256" key="1">
    <source>
        <dbReference type="ARBA" id="ARBA00000085"/>
    </source>
</evidence>
<dbReference type="PANTHER" id="PTHR43047">
    <property type="entry name" value="TWO-COMPONENT HISTIDINE PROTEIN KINASE"/>
    <property type="match status" value="1"/>
</dbReference>
<dbReference type="Gene3D" id="3.30.565.10">
    <property type="entry name" value="Histidine kinase-like ATPase, C-terminal domain"/>
    <property type="match status" value="1"/>
</dbReference>
<dbReference type="InterPro" id="IPR036890">
    <property type="entry name" value="HATPase_C_sf"/>
</dbReference>
<dbReference type="GO" id="GO:0005886">
    <property type="term" value="C:plasma membrane"/>
    <property type="evidence" value="ECO:0007669"/>
    <property type="project" value="UniProtKB-SubCell"/>
</dbReference>
<dbReference type="CDD" id="cd00082">
    <property type="entry name" value="HisKA"/>
    <property type="match status" value="1"/>
</dbReference>
<dbReference type="PROSITE" id="PS50885">
    <property type="entry name" value="HAMP"/>
    <property type="match status" value="1"/>
</dbReference>
<gene>
    <name evidence="15" type="ORF">BM613_02560</name>
</gene>
<feature type="transmembrane region" description="Helical" evidence="12">
    <location>
        <begin position="25"/>
        <end position="45"/>
    </location>
</feature>
<comment type="caution">
    <text evidence="15">The sequence shown here is derived from an EMBL/GenBank/DDBJ whole genome shotgun (WGS) entry which is preliminary data.</text>
</comment>
<organism evidence="15 16">
    <name type="scientific">Sulfoacidibacillus thermotolerans</name>
    <name type="common">Acidibacillus sulfuroxidans</name>
    <dbReference type="NCBI Taxonomy" id="1765684"/>
    <lineage>
        <taxon>Bacteria</taxon>
        <taxon>Bacillati</taxon>
        <taxon>Bacillota</taxon>
        <taxon>Bacilli</taxon>
        <taxon>Bacillales</taxon>
        <taxon>Alicyclobacillaceae</taxon>
        <taxon>Sulfoacidibacillus</taxon>
    </lineage>
</organism>
<name>A0A2U3DCF8_SULT2</name>